<protein>
    <submittedName>
        <fullName evidence="1">Uncharacterized protein</fullName>
    </submittedName>
</protein>
<name>A0A2G4SEK4_RHIZD</name>
<organism evidence="1 2">
    <name type="scientific">Rhizopus microsporus ATCC 52813</name>
    <dbReference type="NCBI Taxonomy" id="1340429"/>
    <lineage>
        <taxon>Eukaryota</taxon>
        <taxon>Fungi</taxon>
        <taxon>Fungi incertae sedis</taxon>
        <taxon>Mucoromycota</taxon>
        <taxon>Mucoromycotina</taxon>
        <taxon>Mucoromycetes</taxon>
        <taxon>Mucorales</taxon>
        <taxon>Mucorineae</taxon>
        <taxon>Rhizopodaceae</taxon>
        <taxon>Rhizopus</taxon>
    </lineage>
</organism>
<sequence length="154" mass="17461">MNTTNNNQTINANINMECDVEMTEQYQQTSSVFVPGAGASTHASPEARAEWAVSLLMQKADESDRLYAQALAATDDSVEALEHVNGLFIKAQRDQQAVDDGRAMYERKFPHNPKFFSFERRRAEEERAKAQVLNRSLVVPRNLPQLKLLNSYTR</sequence>
<dbReference type="RefSeq" id="XP_023460928.1">
    <property type="nucleotide sequence ID" value="XM_023609864.1"/>
</dbReference>
<evidence type="ECO:0000313" key="2">
    <source>
        <dbReference type="Proteomes" id="UP000242254"/>
    </source>
</evidence>
<keyword evidence="2" id="KW-1185">Reference proteome</keyword>
<gene>
    <name evidence="1" type="ORF">RHIMIDRAFT_242893</name>
</gene>
<dbReference type="Proteomes" id="UP000242254">
    <property type="component" value="Unassembled WGS sequence"/>
</dbReference>
<dbReference type="GeneID" id="35440854"/>
<evidence type="ECO:0000313" key="1">
    <source>
        <dbReference type="EMBL" id="PHZ07220.1"/>
    </source>
</evidence>
<accession>A0A2G4SEK4</accession>
<dbReference type="AlphaFoldDB" id="A0A2G4SEK4"/>
<proteinExistence type="predicted"/>
<dbReference type="EMBL" id="KZ303891">
    <property type="protein sequence ID" value="PHZ07220.1"/>
    <property type="molecule type" value="Genomic_DNA"/>
</dbReference>
<reference evidence="1 2" key="1">
    <citation type="journal article" date="2016" name="Proc. Natl. Acad. Sci. U.S.A.">
        <title>Lipid metabolic changes in an early divergent fungus govern the establishment of a mutualistic symbiosis with endobacteria.</title>
        <authorList>
            <person name="Lastovetsky O.A."/>
            <person name="Gaspar M.L."/>
            <person name="Mondo S.J."/>
            <person name="LaButti K.M."/>
            <person name="Sandor L."/>
            <person name="Grigoriev I.V."/>
            <person name="Henry S.A."/>
            <person name="Pawlowska T.E."/>
        </authorList>
    </citation>
    <scope>NUCLEOTIDE SEQUENCE [LARGE SCALE GENOMIC DNA]</scope>
    <source>
        <strain evidence="1 2">ATCC 52813</strain>
    </source>
</reference>